<keyword evidence="2" id="KW-1185">Reference proteome</keyword>
<dbReference type="KEGG" id="bpg:Bathy06g01550"/>
<sequence length="147" mass="15623">MADQAAVSKALEDAIKNAQECVDDCAANWDVVEEISAASAHAKKEPAAVDAEVSKEDLAFIKASQDALKAAKSGEMDKAVLDSIETAAKSLGKVQGKVKESARVKELSKSLEIALKAAKECTEDCAVEWETVEEISDAKEREQAKGN</sequence>
<evidence type="ECO:0000313" key="1">
    <source>
        <dbReference type="EMBL" id="CCO17116.1"/>
    </source>
</evidence>
<protein>
    <submittedName>
        <fullName evidence="1">Uncharacterized protein</fullName>
    </submittedName>
</protein>
<dbReference type="OrthoDB" id="498375at2759"/>
<gene>
    <name evidence="1" type="ORF">Bathy06g01550</name>
</gene>
<dbReference type="EMBL" id="FO082273">
    <property type="protein sequence ID" value="CCO17116.1"/>
    <property type="molecule type" value="Genomic_DNA"/>
</dbReference>
<dbReference type="RefSeq" id="XP_007512516.1">
    <property type="nucleotide sequence ID" value="XM_007512454.1"/>
</dbReference>
<dbReference type="AlphaFoldDB" id="K8EGG6"/>
<evidence type="ECO:0000313" key="2">
    <source>
        <dbReference type="Proteomes" id="UP000198341"/>
    </source>
</evidence>
<reference evidence="1 2" key="1">
    <citation type="submission" date="2011-10" db="EMBL/GenBank/DDBJ databases">
        <authorList>
            <person name="Genoscope - CEA"/>
        </authorList>
    </citation>
    <scope>NUCLEOTIDE SEQUENCE [LARGE SCALE GENOMIC DNA]</scope>
    <source>
        <strain evidence="1 2">RCC 1105</strain>
    </source>
</reference>
<accession>K8EGG6</accession>
<name>K8EGG6_9CHLO</name>
<proteinExistence type="predicted"/>
<organism evidence="1 2">
    <name type="scientific">Bathycoccus prasinos</name>
    <dbReference type="NCBI Taxonomy" id="41875"/>
    <lineage>
        <taxon>Eukaryota</taxon>
        <taxon>Viridiplantae</taxon>
        <taxon>Chlorophyta</taxon>
        <taxon>Mamiellophyceae</taxon>
        <taxon>Mamiellales</taxon>
        <taxon>Bathycoccaceae</taxon>
        <taxon>Bathycoccus</taxon>
    </lineage>
</organism>
<dbReference type="Proteomes" id="UP000198341">
    <property type="component" value="Chromosome 6"/>
</dbReference>
<dbReference type="GeneID" id="19015135"/>